<name>A0A8K0RZ51_9HYPO</name>
<feature type="region of interest" description="Disordered" evidence="1">
    <location>
        <begin position="80"/>
        <end position="141"/>
    </location>
</feature>
<evidence type="ECO:0000259" key="2">
    <source>
        <dbReference type="PROSITE" id="PS50948"/>
    </source>
</evidence>
<dbReference type="OrthoDB" id="5153173at2759"/>
<feature type="compositionally biased region" description="Low complexity" evidence="1">
    <location>
        <begin position="98"/>
        <end position="131"/>
    </location>
</feature>
<accession>A0A8K0RZ51</accession>
<evidence type="ECO:0000313" key="3">
    <source>
        <dbReference type="EMBL" id="KAH7245354.1"/>
    </source>
</evidence>
<evidence type="ECO:0000256" key="1">
    <source>
        <dbReference type="SAM" id="MobiDB-lite"/>
    </source>
</evidence>
<dbReference type="PROSITE" id="PS50948">
    <property type="entry name" value="PAN"/>
    <property type="match status" value="1"/>
</dbReference>
<dbReference type="InterPro" id="IPR003609">
    <property type="entry name" value="Pan_app"/>
</dbReference>
<protein>
    <recommendedName>
        <fullName evidence="2">Apple domain-containing protein</fullName>
    </recommendedName>
</protein>
<gene>
    <name evidence="3" type="ORF">BKA59DRAFT_475705</name>
</gene>
<proteinExistence type="predicted"/>
<dbReference type="EMBL" id="JAGPXF010000004">
    <property type="protein sequence ID" value="KAH7245354.1"/>
    <property type="molecule type" value="Genomic_DNA"/>
</dbReference>
<reference evidence="3" key="1">
    <citation type="journal article" date="2021" name="Nat. Commun.">
        <title>Genetic determinants of endophytism in the Arabidopsis root mycobiome.</title>
        <authorList>
            <person name="Mesny F."/>
            <person name="Miyauchi S."/>
            <person name="Thiergart T."/>
            <person name="Pickel B."/>
            <person name="Atanasova L."/>
            <person name="Karlsson M."/>
            <person name="Huettel B."/>
            <person name="Barry K.W."/>
            <person name="Haridas S."/>
            <person name="Chen C."/>
            <person name="Bauer D."/>
            <person name="Andreopoulos W."/>
            <person name="Pangilinan J."/>
            <person name="LaButti K."/>
            <person name="Riley R."/>
            <person name="Lipzen A."/>
            <person name="Clum A."/>
            <person name="Drula E."/>
            <person name="Henrissat B."/>
            <person name="Kohler A."/>
            <person name="Grigoriev I.V."/>
            <person name="Martin F.M."/>
            <person name="Hacquard S."/>
        </authorList>
    </citation>
    <scope>NUCLEOTIDE SEQUENCE</scope>
    <source>
        <strain evidence="3">MPI-SDFR-AT-0068</strain>
    </source>
</reference>
<dbReference type="Proteomes" id="UP000813427">
    <property type="component" value="Unassembled WGS sequence"/>
</dbReference>
<sequence length="482" mass="52647">MQAIVCYHIAPNSALIAEMARHLVHSFILTAVLSPFVNAGPCRPSSSSVASSAAVGTTTAEQSTLTGSALSTDTIVTISETASSRSEDATSTVEDATSTEQSTLTGSGLSTETTVTVSETATSSSEVTTKTQESTVTGSVASSTDITITISESDTTTAATTCTPAEPPVYTETEDFMMTTMFEDAVTTTTAAEPPATTTEAYECEDNLKEPSPADAICGKQGYATGTSDGFRQLNYVFANSLLDCYGSCQRTQNCETFYYYDDGSCQLFKGTIDGTDDSETSFKTYETRCFCDTGIEPAPTCEDTNPIINGGWDNGKFSPWEYYPRASGRDIVDFKIKAGGQGGSAYRFQTGNFHFDKSMWLYQDVKACPGVTFSCTFNWWWDKYYAIRQNDGSRLVPYVRIYQDNDDYALTSEYPSSDDDTMQWIEGSFRFTVPDSGETRIWYIASSPQGEWINTSDDPCKPEWVHRPNALALDSMVCYRN</sequence>
<organism evidence="3 4">
    <name type="scientific">Fusarium tricinctum</name>
    <dbReference type="NCBI Taxonomy" id="61284"/>
    <lineage>
        <taxon>Eukaryota</taxon>
        <taxon>Fungi</taxon>
        <taxon>Dikarya</taxon>
        <taxon>Ascomycota</taxon>
        <taxon>Pezizomycotina</taxon>
        <taxon>Sordariomycetes</taxon>
        <taxon>Hypocreomycetidae</taxon>
        <taxon>Hypocreales</taxon>
        <taxon>Nectriaceae</taxon>
        <taxon>Fusarium</taxon>
        <taxon>Fusarium tricinctum species complex</taxon>
    </lineage>
</organism>
<dbReference type="AlphaFoldDB" id="A0A8K0RZ51"/>
<feature type="domain" description="Apple" evidence="2">
    <location>
        <begin position="218"/>
        <end position="290"/>
    </location>
</feature>
<keyword evidence="4" id="KW-1185">Reference proteome</keyword>
<evidence type="ECO:0000313" key="4">
    <source>
        <dbReference type="Proteomes" id="UP000813427"/>
    </source>
</evidence>
<comment type="caution">
    <text evidence="3">The sequence shown here is derived from an EMBL/GenBank/DDBJ whole genome shotgun (WGS) entry which is preliminary data.</text>
</comment>
<dbReference type="Gene3D" id="2.60.120.260">
    <property type="entry name" value="Galactose-binding domain-like"/>
    <property type="match status" value="1"/>
</dbReference>
<feature type="compositionally biased region" description="Polar residues" evidence="1">
    <location>
        <begin position="80"/>
        <end position="96"/>
    </location>
</feature>